<dbReference type="EMBL" id="KQ976462">
    <property type="protein sequence ID" value="KYM84664.1"/>
    <property type="molecule type" value="Genomic_DNA"/>
</dbReference>
<name>A0A151I4I5_9HYME</name>
<organism evidence="1 2">
    <name type="scientific">Atta colombica</name>
    <dbReference type="NCBI Taxonomy" id="520822"/>
    <lineage>
        <taxon>Eukaryota</taxon>
        <taxon>Metazoa</taxon>
        <taxon>Ecdysozoa</taxon>
        <taxon>Arthropoda</taxon>
        <taxon>Hexapoda</taxon>
        <taxon>Insecta</taxon>
        <taxon>Pterygota</taxon>
        <taxon>Neoptera</taxon>
        <taxon>Endopterygota</taxon>
        <taxon>Hymenoptera</taxon>
        <taxon>Apocrita</taxon>
        <taxon>Aculeata</taxon>
        <taxon>Formicoidea</taxon>
        <taxon>Formicidae</taxon>
        <taxon>Myrmicinae</taxon>
        <taxon>Atta</taxon>
    </lineage>
</organism>
<accession>A0A151I4I5</accession>
<feature type="non-terminal residue" evidence="1">
    <location>
        <position position="1"/>
    </location>
</feature>
<evidence type="ECO:0000313" key="2">
    <source>
        <dbReference type="Proteomes" id="UP000078540"/>
    </source>
</evidence>
<gene>
    <name evidence="1" type="ORF">ALC53_05161</name>
</gene>
<protein>
    <submittedName>
        <fullName evidence="1">Uncharacterized protein</fullName>
    </submittedName>
</protein>
<reference evidence="1 2" key="1">
    <citation type="submission" date="2015-09" db="EMBL/GenBank/DDBJ databases">
        <title>Atta colombica WGS genome.</title>
        <authorList>
            <person name="Nygaard S."/>
            <person name="Hu H."/>
            <person name="Boomsma J."/>
            <person name="Zhang G."/>
        </authorList>
    </citation>
    <scope>NUCLEOTIDE SEQUENCE [LARGE SCALE GENOMIC DNA]</scope>
    <source>
        <strain evidence="1">Treedump-2</strain>
        <tissue evidence="1">Whole body</tissue>
    </source>
</reference>
<sequence length="47" mass="5481">VNFYSPKGYNYISTRGLGFILETLEILKQRYKAAGDKKLYACLTYNR</sequence>
<proteinExistence type="predicted"/>
<dbReference type="AlphaFoldDB" id="A0A151I4I5"/>
<keyword evidence="2" id="KW-1185">Reference proteome</keyword>
<evidence type="ECO:0000313" key="1">
    <source>
        <dbReference type="EMBL" id="KYM84664.1"/>
    </source>
</evidence>
<dbReference type="Proteomes" id="UP000078540">
    <property type="component" value="Unassembled WGS sequence"/>
</dbReference>